<dbReference type="GO" id="GO:0008320">
    <property type="term" value="F:protein transmembrane transporter activity"/>
    <property type="evidence" value="ECO:0007669"/>
    <property type="project" value="TreeGrafter"/>
</dbReference>
<dbReference type="InterPro" id="IPR005565">
    <property type="entry name" value="Hemolysn_activator_HlyB_C"/>
</dbReference>
<comment type="caution">
    <text evidence="10">The sequence shown here is derived from an EMBL/GenBank/DDBJ whole genome shotgun (WGS) entry which is preliminary data.</text>
</comment>
<evidence type="ECO:0000256" key="6">
    <source>
        <dbReference type="ARBA" id="ARBA00022927"/>
    </source>
</evidence>
<dbReference type="PANTHER" id="PTHR34597">
    <property type="entry name" value="SLR1661 PROTEIN"/>
    <property type="match status" value="1"/>
</dbReference>
<evidence type="ECO:0000259" key="9">
    <source>
        <dbReference type="PROSITE" id="PS51779"/>
    </source>
</evidence>
<dbReference type="Gene3D" id="3.10.20.310">
    <property type="entry name" value="membrane protein fhac"/>
    <property type="match status" value="1"/>
</dbReference>
<dbReference type="GO" id="GO:0046819">
    <property type="term" value="P:protein secretion by the type V secretion system"/>
    <property type="evidence" value="ECO:0007669"/>
    <property type="project" value="TreeGrafter"/>
</dbReference>
<comment type="similarity">
    <text evidence="2">Belongs to the TPS (TC 1.B.20) family.</text>
</comment>
<keyword evidence="7" id="KW-0472">Membrane</keyword>
<evidence type="ECO:0000256" key="2">
    <source>
        <dbReference type="ARBA" id="ARBA00009055"/>
    </source>
</evidence>
<keyword evidence="8" id="KW-0998">Cell outer membrane</keyword>
<evidence type="ECO:0000256" key="4">
    <source>
        <dbReference type="ARBA" id="ARBA00022452"/>
    </source>
</evidence>
<dbReference type="EMBL" id="VSSQ01000121">
    <property type="protein sequence ID" value="MPL78910.1"/>
    <property type="molecule type" value="Genomic_DNA"/>
</dbReference>
<protein>
    <submittedName>
        <fullName evidence="10">Heme/hemopexin transporter protein HuxB</fullName>
    </submittedName>
</protein>
<dbReference type="GO" id="GO:0098046">
    <property type="term" value="C:type V protein secretion system complex"/>
    <property type="evidence" value="ECO:0007669"/>
    <property type="project" value="TreeGrafter"/>
</dbReference>
<dbReference type="Pfam" id="PF03865">
    <property type="entry name" value="ShlB"/>
    <property type="match status" value="1"/>
</dbReference>
<dbReference type="Gene3D" id="2.40.160.50">
    <property type="entry name" value="membrane protein fhac: a member of the omp85/tpsb transporter family"/>
    <property type="match status" value="1"/>
</dbReference>
<evidence type="ECO:0000256" key="1">
    <source>
        <dbReference type="ARBA" id="ARBA00004442"/>
    </source>
</evidence>
<keyword evidence="3" id="KW-0813">Transport</keyword>
<dbReference type="InterPro" id="IPR013686">
    <property type="entry name" value="Polypept-transport_assoc_ShlB"/>
</dbReference>
<dbReference type="InterPro" id="IPR051544">
    <property type="entry name" value="TPS_OM_transporter"/>
</dbReference>
<dbReference type="GO" id="GO:0009279">
    <property type="term" value="C:cell outer membrane"/>
    <property type="evidence" value="ECO:0007669"/>
    <property type="project" value="UniProtKB-SubCell"/>
</dbReference>
<proteinExistence type="inferred from homology"/>
<name>A0A644UJ32_9ZZZZ</name>
<dbReference type="Pfam" id="PF08479">
    <property type="entry name" value="POTRA_2"/>
    <property type="match status" value="1"/>
</dbReference>
<keyword evidence="5" id="KW-0812">Transmembrane</keyword>
<evidence type="ECO:0000256" key="7">
    <source>
        <dbReference type="ARBA" id="ARBA00023136"/>
    </source>
</evidence>
<keyword evidence="4" id="KW-1134">Transmembrane beta strand</keyword>
<feature type="domain" description="POTRA" evidence="9">
    <location>
        <begin position="73"/>
        <end position="148"/>
    </location>
</feature>
<dbReference type="InterPro" id="IPR034746">
    <property type="entry name" value="POTRA"/>
</dbReference>
<evidence type="ECO:0000256" key="8">
    <source>
        <dbReference type="ARBA" id="ARBA00023237"/>
    </source>
</evidence>
<sequence>MVIKRGLVLSVGLILLSSRAYATSVPSIADPFPNAGTVYSGLDQTRKWMPQTRKAEVKLEMPQEQAQSDIVTITVKGIAIEGQTIFAKETLDKVIKDKIKGKMSLKDLNDTALELRKFFRRNGYFAAYVYVPEQNVVGGIVVIKIMPGIYGKVTMTNTTRMRSDCLEDFMKPIQSGSYIQRRAMDRTLLIMNDLPGIKVEATLKPGSKSGEADASFVASTLEKQGGAVFIDNYGNRYTGRNRIGVSYHINNPAELGDQLSFYYMKSNGELNNYDVRYEIPVGDYYRAGTVMGLSFTKMDYELGAPYDQYDAYGNAETWQLYTKTPLKRMLHNNLYLRTSIESRQLTDKIDRWLQDTQKASQVVRIGLEGDYRTNKTASTYKFTQSFGWMHMDSDTAKRYDYYNTEGPFQKSEVSLYHIIRANNRLQIHLSASAQYAWSDLDSSEKFYIGGYNAVRSFPQGESGGDSGVLGTIETRWMLPNQTWQLAAFVDGGHVMYNKHSSGGDTNSRNLCGWGLGILWNNSKNTSARLDVAFPLSDNYSQNDGGKINQQWWFQLIQRI</sequence>
<evidence type="ECO:0000256" key="3">
    <source>
        <dbReference type="ARBA" id="ARBA00022448"/>
    </source>
</evidence>
<comment type="subcellular location">
    <subcellularLocation>
        <location evidence="1">Cell outer membrane</location>
    </subcellularLocation>
</comment>
<evidence type="ECO:0000313" key="10">
    <source>
        <dbReference type="EMBL" id="MPL78910.1"/>
    </source>
</evidence>
<gene>
    <name evidence="10" type="primary">hxuB_3</name>
    <name evidence="10" type="ORF">SDC9_24782</name>
</gene>
<organism evidence="10">
    <name type="scientific">bioreactor metagenome</name>
    <dbReference type="NCBI Taxonomy" id="1076179"/>
    <lineage>
        <taxon>unclassified sequences</taxon>
        <taxon>metagenomes</taxon>
        <taxon>ecological metagenomes</taxon>
    </lineage>
</organism>
<keyword evidence="6" id="KW-0653">Protein transport</keyword>
<reference evidence="10" key="1">
    <citation type="submission" date="2019-08" db="EMBL/GenBank/DDBJ databases">
        <authorList>
            <person name="Kucharzyk K."/>
            <person name="Murdoch R.W."/>
            <person name="Higgins S."/>
            <person name="Loffler F."/>
        </authorList>
    </citation>
    <scope>NUCLEOTIDE SEQUENCE</scope>
</reference>
<accession>A0A644UJ32</accession>
<dbReference type="PANTHER" id="PTHR34597:SF1">
    <property type="entry name" value="HEME_HEMOPEXIN TRANSPORTER PROTEIN HUXB"/>
    <property type="match status" value="1"/>
</dbReference>
<evidence type="ECO:0000256" key="5">
    <source>
        <dbReference type="ARBA" id="ARBA00022692"/>
    </source>
</evidence>
<dbReference type="PROSITE" id="PS51779">
    <property type="entry name" value="POTRA"/>
    <property type="match status" value="1"/>
</dbReference>
<dbReference type="AlphaFoldDB" id="A0A644UJ32"/>